<accession>A0A1F5FYP3</accession>
<dbReference type="Proteomes" id="UP000179252">
    <property type="component" value="Unassembled WGS sequence"/>
</dbReference>
<dbReference type="Gene3D" id="2.40.50.100">
    <property type="match status" value="1"/>
</dbReference>
<dbReference type="AlphaFoldDB" id="A0A1F5FYP3"/>
<dbReference type="Pfam" id="PF25989">
    <property type="entry name" value="YknX_C"/>
    <property type="match status" value="1"/>
</dbReference>
<evidence type="ECO:0000313" key="2">
    <source>
        <dbReference type="EMBL" id="OGD84739.1"/>
    </source>
</evidence>
<organism evidence="2 3">
    <name type="scientific">Candidatus Curtissbacteria bacterium RBG_13_40_7</name>
    <dbReference type="NCBI Taxonomy" id="1797706"/>
    <lineage>
        <taxon>Bacteria</taxon>
        <taxon>Candidatus Curtissiibacteriota</taxon>
    </lineage>
</organism>
<dbReference type="PANTHER" id="PTHR30469">
    <property type="entry name" value="MULTIDRUG RESISTANCE PROTEIN MDTA"/>
    <property type="match status" value="1"/>
</dbReference>
<dbReference type="PANTHER" id="PTHR30469:SF15">
    <property type="entry name" value="HLYD FAMILY OF SECRETION PROTEINS"/>
    <property type="match status" value="1"/>
</dbReference>
<proteinExistence type="predicted"/>
<comment type="caution">
    <text evidence="2">The sequence shown here is derived from an EMBL/GenBank/DDBJ whole genome shotgun (WGS) entry which is preliminary data.</text>
</comment>
<name>A0A1F5FYP3_9BACT</name>
<dbReference type="InterPro" id="IPR058637">
    <property type="entry name" value="YknX-like_C"/>
</dbReference>
<evidence type="ECO:0000313" key="3">
    <source>
        <dbReference type="Proteomes" id="UP000179252"/>
    </source>
</evidence>
<feature type="domain" description="YknX-like C-terminal permuted SH3-like" evidence="1">
    <location>
        <begin position="234"/>
        <end position="297"/>
    </location>
</feature>
<reference evidence="2 3" key="1">
    <citation type="journal article" date="2016" name="Nat. Commun.">
        <title>Thousands of microbial genomes shed light on interconnected biogeochemical processes in an aquifer system.</title>
        <authorList>
            <person name="Anantharaman K."/>
            <person name="Brown C.T."/>
            <person name="Hug L.A."/>
            <person name="Sharon I."/>
            <person name="Castelle C.J."/>
            <person name="Probst A.J."/>
            <person name="Thomas B.C."/>
            <person name="Singh A."/>
            <person name="Wilkins M.J."/>
            <person name="Karaoz U."/>
            <person name="Brodie E.L."/>
            <person name="Williams K.H."/>
            <person name="Hubbard S.S."/>
            <person name="Banfield J.F."/>
        </authorList>
    </citation>
    <scope>NUCLEOTIDE SEQUENCE [LARGE SCALE GENOMIC DNA]</scope>
</reference>
<dbReference type="GO" id="GO:1990281">
    <property type="term" value="C:efflux pump complex"/>
    <property type="evidence" value="ECO:0007669"/>
    <property type="project" value="TreeGrafter"/>
</dbReference>
<protein>
    <recommendedName>
        <fullName evidence="1">YknX-like C-terminal permuted SH3-like domain-containing protein</fullName>
    </recommendedName>
</protein>
<dbReference type="EMBL" id="MFAU01000013">
    <property type="protein sequence ID" value="OGD84739.1"/>
    <property type="molecule type" value="Genomic_DNA"/>
</dbReference>
<feature type="non-terminal residue" evidence="2">
    <location>
        <position position="1"/>
    </location>
</feature>
<sequence length="300" mass="32601">ETKSLIDLNQSILDQLDSTIRNLEAGNVGGVNDAAILQAKAQKSQFLAAQNQLKSAQRNLEYQTDEDNAPTQLANLGRDLALRQLDIQEKSLVLSRDISRLQLALAAISESLYHPTAPFSGTVERVYVRVGQAINPGMPILTFAGEDSSLSVIAKVGQETAGKLSRLESSHLYVGSKEIDAIPTYISQEATDGQLYSVIYDIGQENLDQLTDASYIDVDIPIGYADTTTAIPYLPIDAIFQTQDENIVYVVKDDKAASKKVELGSVAGRYVEITSGLEEGDQIILNRNIIEGDKVKVVEG</sequence>
<dbReference type="GO" id="GO:0015562">
    <property type="term" value="F:efflux transmembrane transporter activity"/>
    <property type="evidence" value="ECO:0007669"/>
    <property type="project" value="TreeGrafter"/>
</dbReference>
<dbReference type="Gene3D" id="2.40.420.20">
    <property type="match status" value="1"/>
</dbReference>
<gene>
    <name evidence="2" type="ORF">A2165_03155</name>
</gene>
<evidence type="ECO:0000259" key="1">
    <source>
        <dbReference type="Pfam" id="PF25989"/>
    </source>
</evidence>